<evidence type="ECO:0000259" key="2">
    <source>
        <dbReference type="Pfam" id="PF00501"/>
    </source>
</evidence>
<dbReference type="InterPro" id="IPR020845">
    <property type="entry name" value="AMP-binding_CS"/>
</dbReference>
<dbReference type="EMBL" id="JACIEM010000001">
    <property type="protein sequence ID" value="MBB4001893.1"/>
    <property type="molecule type" value="Genomic_DNA"/>
</dbReference>
<reference evidence="3 4" key="1">
    <citation type="submission" date="2020-08" db="EMBL/GenBank/DDBJ databases">
        <title>Genomic Encyclopedia of Type Strains, Phase IV (KMG-IV): sequencing the most valuable type-strain genomes for metagenomic binning, comparative biology and taxonomic classification.</title>
        <authorList>
            <person name="Goeker M."/>
        </authorList>
    </citation>
    <scope>NUCLEOTIDE SEQUENCE [LARGE SCALE GENOMIC DNA]</scope>
    <source>
        <strain evidence="3 4">DSM 103570</strain>
    </source>
</reference>
<dbReference type="InterPro" id="IPR042099">
    <property type="entry name" value="ANL_N_sf"/>
</dbReference>
<dbReference type="GO" id="GO:0031956">
    <property type="term" value="F:medium-chain fatty acid-CoA ligase activity"/>
    <property type="evidence" value="ECO:0007669"/>
    <property type="project" value="TreeGrafter"/>
</dbReference>
<comment type="similarity">
    <text evidence="1">Belongs to the ATP-dependent AMP-binding enzyme family.</text>
</comment>
<keyword evidence="3" id="KW-0436">Ligase</keyword>
<comment type="caution">
    <text evidence="3">The sequence shown here is derived from an EMBL/GenBank/DDBJ whole genome shotgun (WGS) entry which is preliminary data.</text>
</comment>
<dbReference type="Pfam" id="PF00501">
    <property type="entry name" value="AMP-binding"/>
    <property type="match status" value="1"/>
</dbReference>
<dbReference type="SUPFAM" id="SSF56801">
    <property type="entry name" value="Acetyl-CoA synthetase-like"/>
    <property type="match status" value="1"/>
</dbReference>
<feature type="domain" description="AMP-dependent synthetase/ligase" evidence="2">
    <location>
        <begin position="113"/>
        <end position="292"/>
    </location>
</feature>
<accession>A0A7W6MNG9</accession>
<dbReference type="AlphaFoldDB" id="A0A7W6MNG9"/>
<gene>
    <name evidence="3" type="ORF">GGR03_000940</name>
</gene>
<proteinExistence type="inferred from homology"/>
<dbReference type="PANTHER" id="PTHR43201">
    <property type="entry name" value="ACYL-COA SYNTHETASE"/>
    <property type="match status" value="1"/>
</dbReference>
<dbReference type="Gene3D" id="3.30.300.30">
    <property type="match status" value="1"/>
</dbReference>
<organism evidence="3 4">
    <name type="scientific">Aurantimonas endophytica</name>
    <dbReference type="NCBI Taxonomy" id="1522175"/>
    <lineage>
        <taxon>Bacteria</taxon>
        <taxon>Pseudomonadati</taxon>
        <taxon>Pseudomonadota</taxon>
        <taxon>Alphaproteobacteria</taxon>
        <taxon>Hyphomicrobiales</taxon>
        <taxon>Aurantimonadaceae</taxon>
        <taxon>Aurantimonas</taxon>
    </lineage>
</organism>
<keyword evidence="4" id="KW-1185">Reference proteome</keyword>
<sequence>MSSAGYPFASLIELLAGCRIETGPGESLAFSEYARSAENAVGDAFPAVVAGQGILVDSGASLLSRVIGLWKAGAVPVVVPAPLSAGAMPSVHWDWRGDMPVRLAADPPSLVSGQDCPAIIHLSSGSTGLPRPAPRSTASLLAEAGRYVSRYGLSPGERVLVAAPICHSFGFGAFLGAAAAGGVVSLPTAFHARRLARRLCAGAFDVAVLTVPMARLLIAAAGPDRASGGSKARLAIVGAGPVSDRLAAAFEQSFGCPLGRNYGSSETGATFGAATALPEGVIGRPFDGVRIVAPSVPGETAELVLDLGHAVLASTSAAGASQIWRTGDRATLLAGDSIRLHGRLDDRLKLDGRTIDGAAVVAAALAVPCVRDAVAIATVAPWAPDRDLLVVACEGSGVDREHVRVAVAATNAPAPLVLTFASLPRTAAGKPDRAAIVAAVAGDQPRADRDITPVVREPVP</sequence>
<dbReference type="InterPro" id="IPR000873">
    <property type="entry name" value="AMP-dep_synth/lig_dom"/>
</dbReference>
<dbReference type="InterPro" id="IPR045851">
    <property type="entry name" value="AMP-bd_C_sf"/>
</dbReference>
<dbReference type="PROSITE" id="PS00455">
    <property type="entry name" value="AMP_BINDING"/>
    <property type="match status" value="1"/>
</dbReference>
<evidence type="ECO:0000256" key="1">
    <source>
        <dbReference type="ARBA" id="ARBA00006432"/>
    </source>
</evidence>
<evidence type="ECO:0000313" key="4">
    <source>
        <dbReference type="Proteomes" id="UP000588647"/>
    </source>
</evidence>
<dbReference type="PANTHER" id="PTHR43201:SF8">
    <property type="entry name" value="ACYL-COA SYNTHETASE FAMILY MEMBER 3"/>
    <property type="match status" value="1"/>
</dbReference>
<name>A0A7W6MNG9_9HYPH</name>
<dbReference type="Proteomes" id="UP000588647">
    <property type="component" value="Unassembled WGS sequence"/>
</dbReference>
<dbReference type="Gene3D" id="3.40.50.12780">
    <property type="entry name" value="N-terminal domain of ligase-like"/>
    <property type="match status" value="1"/>
</dbReference>
<dbReference type="RefSeq" id="WP_183206365.1">
    <property type="nucleotide sequence ID" value="NZ_JAAAMM010000001.1"/>
</dbReference>
<protein>
    <submittedName>
        <fullName evidence="3">Acyl-CoA synthetase (AMP-forming)/AMP-acid ligase II</fullName>
    </submittedName>
</protein>
<evidence type="ECO:0000313" key="3">
    <source>
        <dbReference type="EMBL" id="MBB4001893.1"/>
    </source>
</evidence>
<dbReference type="GO" id="GO:0006631">
    <property type="term" value="P:fatty acid metabolic process"/>
    <property type="evidence" value="ECO:0007669"/>
    <property type="project" value="TreeGrafter"/>
</dbReference>